<evidence type="ECO:0000313" key="4">
    <source>
        <dbReference type="Proteomes" id="UP000640725"/>
    </source>
</evidence>
<name>A0ABR9UHE7_9CYAN</name>
<organism evidence="3 4">
    <name type="scientific">Planktothrix mougeotii LEGE 06226</name>
    <dbReference type="NCBI Taxonomy" id="1828728"/>
    <lineage>
        <taxon>Bacteria</taxon>
        <taxon>Bacillati</taxon>
        <taxon>Cyanobacteriota</taxon>
        <taxon>Cyanophyceae</taxon>
        <taxon>Oscillatoriophycideae</taxon>
        <taxon>Oscillatoriales</taxon>
        <taxon>Microcoleaceae</taxon>
        <taxon>Planktothrix</taxon>
    </lineage>
</organism>
<keyword evidence="4" id="KW-1185">Reference proteome</keyword>
<evidence type="ECO:0000313" key="3">
    <source>
        <dbReference type="EMBL" id="MBE9145870.1"/>
    </source>
</evidence>
<gene>
    <name evidence="3" type="ORF">IQ236_22010</name>
</gene>
<reference evidence="3 4" key="1">
    <citation type="submission" date="2020-10" db="EMBL/GenBank/DDBJ databases">
        <authorList>
            <person name="Castelo-Branco R."/>
            <person name="Eusebio N."/>
            <person name="Adriana R."/>
            <person name="Vieira A."/>
            <person name="Brugerolle De Fraissinette N."/>
            <person name="Rezende De Castro R."/>
            <person name="Schneider M.P."/>
            <person name="Vasconcelos V."/>
            <person name="Leao P.N."/>
        </authorList>
    </citation>
    <scope>NUCLEOTIDE SEQUENCE [LARGE SCALE GENOMIC DNA]</scope>
    <source>
        <strain evidence="3 4">LEGE 06226</strain>
    </source>
</reference>
<feature type="chain" id="PRO_5046462805" evidence="1">
    <location>
        <begin position="27"/>
        <end position="227"/>
    </location>
</feature>
<dbReference type="Proteomes" id="UP000640725">
    <property type="component" value="Unassembled WGS sequence"/>
</dbReference>
<comment type="caution">
    <text evidence="3">The sequence shown here is derived from an EMBL/GenBank/DDBJ whole genome shotgun (WGS) entry which is preliminary data.</text>
</comment>
<protein>
    <submittedName>
        <fullName evidence="3">PEP-CTERM sorting domain-containing protein</fullName>
    </submittedName>
</protein>
<dbReference type="EMBL" id="JADEWU010000072">
    <property type="protein sequence ID" value="MBE9145870.1"/>
    <property type="molecule type" value="Genomic_DNA"/>
</dbReference>
<evidence type="ECO:0000256" key="1">
    <source>
        <dbReference type="SAM" id="SignalP"/>
    </source>
</evidence>
<dbReference type="RefSeq" id="WP_193871267.1">
    <property type="nucleotide sequence ID" value="NZ_JADEWU010000072.1"/>
</dbReference>
<proteinExistence type="predicted"/>
<dbReference type="Pfam" id="PF07589">
    <property type="entry name" value="PEP-CTERM"/>
    <property type="match status" value="1"/>
</dbReference>
<accession>A0ABR9UHE7</accession>
<keyword evidence="1" id="KW-0732">Signal</keyword>
<feature type="domain" description="Ice-binding protein C-terminal" evidence="2">
    <location>
        <begin position="197"/>
        <end position="218"/>
    </location>
</feature>
<sequence length="227" mass="25291">MKTLYNIVAASIATFSVVLFPNLAHAYWGFDNRTDWENAVSKYSIVTEDFNSFVGNITADSQLSTGLVTNIPFTINTGEAQSDWAAFDIVFPNQVIAFGFDMIDPWRSPNRNAILGNVKFFDQQDNLVNHLGVQFTSYDEDFVGFFLGENSGVHRIEYLWCEASQGPNKPNGYCKAEYAQQTIDNFSFVVPKSESKSVPEPNTNLGILGLAAIGIRLLKRHNQTLIG</sequence>
<feature type="signal peptide" evidence="1">
    <location>
        <begin position="1"/>
        <end position="26"/>
    </location>
</feature>
<dbReference type="InterPro" id="IPR013424">
    <property type="entry name" value="Ice-binding_C"/>
</dbReference>
<evidence type="ECO:0000259" key="2">
    <source>
        <dbReference type="Pfam" id="PF07589"/>
    </source>
</evidence>